<dbReference type="InterPro" id="IPR025709">
    <property type="entry name" value="Leu_tRNA-synth_edit"/>
</dbReference>
<accession>A0A8J6NSI7</accession>
<dbReference type="SUPFAM" id="SSF50677">
    <property type="entry name" value="ValRS/IleRS/LeuRS editing domain"/>
    <property type="match status" value="1"/>
</dbReference>
<feature type="binding site" evidence="9">
    <location>
        <position position="621"/>
    </location>
    <ligand>
        <name>ATP</name>
        <dbReference type="ChEBI" id="CHEBI:30616"/>
    </ligand>
</feature>
<protein>
    <recommendedName>
        <fullName evidence="9">Leucine--tRNA ligase</fullName>
        <ecNumber evidence="9">6.1.1.4</ecNumber>
    </recommendedName>
    <alternativeName>
        <fullName evidence="9">Leucyl-tRNA synthetase</fullName>
        <shortName evidence="9">LeuRS</shortName>
    </alternativeName>
</protein>
<evidence type="ECO:0000259" key="12">
    <source>
        <dbReference type="Pfam" id="PF08264"/>
    </source>
</evidence>
<dbReference type="GO" id="GO:0005829">
    <property type="term" value="C:cytosol"/>
    <property type="evidence" value="ECO:0007669"/>
    <property type="project" value="TreeGrafter"/>
</dbReference>
<comment type="subcellular location">
    <subcellularLocation>
        <location evidence="9">Cytoplasm</location>
    </subcellularLocation>
</comment>
<dbReference type="Gene3D" id="3.40.50.620">
    <property type="entry name" value="HUPs"/>
    <property type="match status" value="2"/>
</dbReference>
<dbReference type="Pfam" id="PF09334">
    <property type="entry name" value="tRNA-synt_1g"/>
    <property type="match status" value="1"/>
</dbReference>
<feature type="domain" description="Aminoacyl-tRNA synthetase class Ia" evidence="11">
    <location>
        <begin position="421"/>
        <end position="579"/>
    </location>
</feature>
<dbReference type="InterPro" id="IPR002302">
    <property type="entry name" value="Leu-tRNA-ligase"/>
</dbReference>
<evidence type="ECO:0000256" key="9">
    <source>
        <dbReference type="HAMAP-Rule" id="MF_00049"/>
    </source>
</evidence>
<dbReference type="FunFam" id="3.40.50.620:FF:000003">
    <property type="entry name" value="Leucine--tRNA ligase"/>
    <property type="match status" value="1"/>
</dbReference>
<dbReference type="InterPro" id="IPR001412">
    <property type="entry name" value="aa-tRNA-synth_I_CS"/>
</dbReference>
<dbReference type="InterPro" id="IPR009008">
    <property type="entry name" value="Val/Leu/Ile-tRNA-synth_edit"/>
</dbReference>
<evidence type="ECO:0000313" key="15">
    <source>
        <dbReference type="EMBL" id="MBC8432149.1"/>
    </source>
</evidence>
<dbReference type="AlphaFoldDB" id="A0A8J6NSI7"/>
<dbReference type="PRINTS" id="PR00985">
    <property type="entry name" value="TRNASYNTHLEU"/>
</dbReference>
<evidence type="ECO:0000256" key="7">
    <source>
        <dbReference type="ARBA" id="ARBA00023146"/>
    </source>
</evidence>
<dbReference type="GO" id="GO:0006429">
    <property type="term" value="P:leucyl-tRNA aminoacylation"/>
    <property type="evidence" value="ECO:0007669"/>
    <property type="project" value="UniProtKB-UniRule"/>
</dbReference>
<dbReference type="NCBIfam" id="TIGR00396">
    <property type="entry name" value="leuS_bact"/>
    <property type="match status" value="1"/>
</dbReference>
<evidence type="ECO:0000259" key="11">
    <source>
        <dbReference type="Pfam" id="PF00133"/>
    </source>
</evidence>
<dbReference type="InterPro" id="IPR009080">
    <property type="entry name" value="tRNAsynth_Ia_anticodon-bd"/>
</dbReference>
<dbReference type="CDD" id="cd00812">
    <property type="entry name" value="LeuRS_core"/>
    <property type="match status" value="1"/>
</dbReference>
<organism evidence="15 16">
    <name type="scientific">Candidatus Desulfatibia vada</name>
    <dbReference type="NCBI Taxonomy" id="2841696"/>
    <lineage>
        <taxon>Bacteria</taxon>
        <taxon>Pseudomonadati</taxon>
        <taxon>Thermodesulfobacteriota</taxon>
        <taxon>Desulfobacteria</taxon>
        <taxon>Desulfobacterales</taxon>
        <taxon>Desulfobacterales incertae sedis</taxon>
        <taxon>Candidatus Desulfatibia</taxon>
    </lineage>
</organism>
<dbReference type="FunFam" id="1.10.730.10:FF:000011">
    <property type="entry name" value="Leucine--tRNA ligase chloroplastic/mitochondrial"/>
    <property type="match status" value="1"/>
</dbReference>
<comment type="catalytic activity">
    <reaction evidence="8 9">
        <text>tRNA(Leu) + L-leucine + ATP = L-leucyl-tRNA(Leu) + AMP + diphosphate</text>
        <dbReference type="Rhea" id="RHEA:11688"/>
        <dbReference type="Rhea" id="RHEA-COMP:9613"/>
        <dbReference type="Rhea" id="RHEA-COMP:9622"/>
        <dbReference type="ChEBI" id="CHEBI:30616"/>
        <dbReference type="ChEBI" id="CHEBI:33019"/>
        <dbReference type="ChEBI" id="CHEBI:57427"/>
        <dbReference type="ChEBI" id="CHEBI:78442"/>
        <dbReference type="ChEBI" id="CHEBI:78494"/>
        <dbReference type="ChEBI" id="CHEBI:456215"/>
        <dbReference type="EC" id="6.1.1.4"/>
    </reaction>
</comment>
<evidence type="ECO:0000256" key="4">
    <source>
        <dbReference type="ARBA" id="ARBA00022741"/>
    </source>
</evidence>
<dbReference type="SUPFAM" id="SSF52374">
    <property type="entry name" value="Nucleotidylyl transferase"/>
    <property type="match status" value="1"/>
</dbReference>
<dbReference type="SUPFAM" id="SSF47323">
    <property type="entry name" value="Anticodon-binding domain of a subclass of class I aminoacyl-tRNA synthetases"/>
    <property type="match status" value="1"/>
</dbReference>
<dbReference type="PANTHER" id="PTHR43740">
    <property type="entry name" value="LEUCYL-TRNA SYNTHETASE"/>
    <property type="match status" value="1"/>
</dbReference>
<dbReference type="Pfam" id="PF13603">
    <property type="entry name" value="tRNA-synt_1_2"/>
    <property type="match status" value="1"/>
</dbReference>
<dbReference type="Gene3D" id="1.10.730.10">
    <property type="entry name" value="Isoleucyl-tRNA Synthetase, Domain 1"/>
    <property type="match status" value="1"/>
</dbReference>
<keyword evidence="7 9" id="KW-0030">Aminoacyl-tRNA synthetase</keyword>
<evidence type="ECO:0000256" key="5">
    <source>
        <dbReference type="ARBA" id="ARBA00022840"/>
    </source>
</evidence>
<dbReference type="EMBL" id="JACNIG010000208">
    <property type="protein sequence ID" value="MBC8432149.1"/>
    <property type="molecule type" value="Genomic_DNA"/>
</dbReference>
<sequence length="863" mass="99119">MDERYDPQKIESRWQDHWEKSNLFEVNEDPEKKKYYLLEMFPYPSGNLHMGHVRNYTIGDVVARYKRMQGFNVLHPMGWDAFGMPAENAAIAHNSHPADWTYQNIDNMRLQLQRIGYSYDWGREIATCRPEYYHWEQWLFLKMYEKQMAYRKESYVNWCEPCQTVLANEQVEAGMCWRCGKPVRQKKLWQWFFRITDYAEDLLEYCDKIPGWPDKVVTMQKNWIGKSIGAEIRFPIDNSDEYISVFTTRQDTVCGATFMCLAPEHPLVLKLANGTDRQAEVEEFIERIAMQDRSAKAVDDYEKEGVFVGAFCINPVNGRRMPVYTANFALMEYGTGAVMSVPAHDQRDFEFAQKYGLDIIVVVKPHDEDLDGETITAAYAGEGVMINSDQFNGMENTQAMDDIVTYLESKDLGKKTVNFRLRDWGISRQRYWGAPIPMIHCQTCGVVPVPEKDLPVLLPEDAALLEGGGSPLPILDSFVKTTCPVCGRSDAKRETDTMDTFVESSWYFERYCSPQCSSGMFDKKAVDYWMPVDQYIGGVEHAILHLLYSRYFTRVLNEFELVNYKEPFTRLLTQGMVCKETISCPDHGFLFPEEVKDSGASAVCRQCGQKAIPGRVEKMSKSKKNVIDPNLLIEKYGADTTRLFCLFAAPPERDLEWSEQGVEGGYRFLKRVWRLASSYMETIKNLAPFDGSPDELEGKFRELFKKTHQAIRKVTKDVEERFHFNTAISAVMELVNTMYGIETIDNSPQQAGVMRLAMESVVLLLSPVVPHFAEELWEALGHESSVLLAAWPSYRDDALIKDELLIVVQVNGKLRGRFHAAVDTDDNTLRETALADERVQKFIKDKPIKKVIVVAKKLVNIVV</sequence>
<dbReference type="GO" id="GO:0004823">
    <property type="term" value="F:leucine-tRNA ligase activity"/>
    <property type="evidence" value="ECO:0007669"/>
    <property type="project" value="UniProtKB-UniRule"/>
</dbReference>
<feature type="domain" description="Methionyl/Valyl/Leucyl/Isoleucyl-tRNA synthetase anticodon-binding" evidence="12">
    <location>
        <begin position="701"/>
        <end position="822"/>
    </location>
</feature>
<dbReference type="HAMAP" id="MF_00049_B">
    <property type="entry name" value="Leu_tRNA_synth_B"/>
    <property type="match status" value="1"/>
</dbReference>
<dbReference type="Proteomes" id="UP000605201">
    <property type="component" value="Unassembled WGS sequence"/>
</dbReference>
<name>A0A8J6NSI7_9BACT</name>
<keyword evidence="4 9" id="KW-0547">Nucleotide-binding</keyword>
<evidence type="ECO:0000256" key="1">
    <source>
        <dbReference type="ARBA" id="ARBA00005594"/>
    </source>
</evidence>
<evidence type="ECO:0000256" key="10">
    <source>
        <dbReference type="RuleBase" id="RU363035"/>
    </source>
</evidence>
<evidence type="ECO:0000256" key="6">
    <source>
        <dbReference type="ARBA" id="ARBA00022917"/>
    </source>
</evidence>
<evidence type="ECO:0000256" key="8">
    <source>
        <dbReference type="ARBA" id="ARBA00047469"/>
    </source>
</evidence>
<gene>
    <name evidence="9" type="primary">leuS</name>
    <name evidence="15" type="ORF">H8D96_09525</name>
</gene>
<feature type="short sequence motif" description="'KMSKS' region" evidence="9">
    <location>
        <begin position="618"/>
        <end position="622"/>
    </location>
</feature>
<keyword evidence="2 9" id="KW-0963">Cytoplasm</keyword>
<dbReference type="Pfam" id="PF00133">
    <property type="entry name" value="tRNA-synt_1"/>
    <property type="match status" value="2"/>
</dbReference>
<dbReference type="InterPro" id="IPR002300">
    <property type="entry name" value="aa-tRNA-synth_Ia"/>
</dbReference>
<dbReference type="EC" id="6.1.1.4" evidence="9"/>
<feature type="domain" description="Leucyl-tRNA synthetase editing" evidence="14">
    <location>
        <begin position="221"/>
        <end position="408"/>
    </location>
</feature>
<dbReference type="PANTHER" id="PTHR43740:SF2">
    <property type="entry name" value="LEUCINE--TRNA LIGASE, MITOCHONDRIAL"/>
    <property type="match status" value="1"/>
</dbReference>
<dbReference type="Pfam" id="PF08264">
    <property type="entry name" value="Anticodon_1"/>
    <property type="match status" value="1"/>
</dbReference>
<comment type="caution">
    <text evidence="15">The sequence shown here is derived from an EMBL/GenBank/DDBJ whole genome shotgun (WGS) entry which is preliminary data.</text>
</comment>
<feature type="domain" description="Aminoacyl-tRNA synthetase class Ia" evidence="11">
    <location>
        <begin position="617"/>
        <end position="658"/>
    </location>
</feature>
<dbReference type="PROSITE" id="PS00178">
    <property type="entry name" value="AA_TRNA_LIGASE_I"/>
    <property type="match status" value="1"/>
</dbReference>
<dbReference type="InterPro" id="IPR013155">
    <property type="entry name" value="M/V/L/I-tRNA-synth_anticd-bd"/>
</dbReference>
<dbReference type="CDD" id="cd07958">
    <property type="entry name" value="Anticodon_Ia_Leu_BEm"/>
    <property type="match status" value="1"/>
</dbReference>
<dbReference type="GO" id="GO:0002161">
    <property type="term" value="F:aminoacyl-tRNA deacylase activity"/>
    <property type="evidence" value="ECO:0007669"/>
    <property type="project" value="InterPro"/>
</dbReference>
<dbReference type="InterPro" id="IPR014729">
    <property type="entry name" value="Rossmann-like_a/b/a_fold"/>
</dbReference>
<keyword evidence="5 9" id="KW-0067">ATP-binding</keyword>
<comment type="similarity">
    <text evidence="1 9 10">Belongs to the class-I aminoacyl-tRNA synthetase family.</text>
</comment>
<keyword evidence="6 9" id="KW-0648">Protein biosynthesis</keyword>
<evidence type="ECO:0000259" key="13">
    <source>
        <dbReference type="Pfam" id="PF09334"/>
    </source>
</evidence>
<evidence type="ECO:0000256" key="2">
    <source>
        <dbReference type="ARBA" id="ARBA00022490"/>
    </source>
</evidence>
<dbReference type="GO" id="GO:0005524">
    <property type="term" value="F:ATP binding"/>
    <property type="evidence" value="ECO:0007669"/>
    <property type="project" value="UniProtKB-UniRule"/>
</dbReference>
<evidence type="ECO:0000259" key="14">
    <source>
        <dbReference type="Pfam" id="PF13603"/>
    </source>
</evidence>
<feature type="domain" description="Methionyl/Leucyl tRNA synthetase" evidence="13">
    <location>
        <begin position="41"/>
        <end position="181"/>
    </location>
</feature>
<proteinExistence type="inferred from homology"/>
<reference evidence="15 16" key="1">
    <citation type="submission" date="2020-08" db="EMBL/GenBank/DDBJ databases">
        <title>Bridging the membrane lipid divide: bacteria of the FCB group superphylum have the potential to synthesize archaeal ether lipids.</title>
        <authorList>
            <person name="Villanueva L."/>
            <person name="Von Meijenfeldt F.A.B."/>
            <person name="Westbye A.B."/>
            <person name="Yadav S."/>
            <person name="Hopmans E.C."/>
            <person name="Dutilh B.E."/>
            <person name="Sinninghe Damste J.S."/>
        </authorList>
    </citation>
    <scope>NUCLEOTIDE SEQUENCE [LARGE SCALE GENOMIC DNA]</scope>
    <source>
        <strain evidence="15">NIOZ-UU17</strain>
    </source>
</reference>
<keyword evidence="3 9" id="KW-0436">Ligase</keyword>
<evidence type="ECO:0000313" key="16">
    <source>
        <dbReference type="Proteomes" id="UP000605201"/>
    </source>
</evidence>
<evidence type="ECO:0000256" key="3">
    <source>
        <dbReference type="ARBA" id="ARBA00022598"/>
    </source>
</evidence>
<dbReference type="FunFam" id="3.40.50.620:FF:000056">
    <property type="entry name" value="Leucine--tRNA ligase"/>
    <property type="match status" value="1"/>
</dbReference>
<dbReference type="InterPro" id="IPR015413">
    <property type="entry name" value="Methionyl/Leucyl_tRNA_Synth"/>
</dbReference>
<feature type="short sequence motif" description="'HIGH' region" evidence="9">
    <location>
        <begin position="42"/>
        <end position="52"/>
    </location>
</feature>